<dbReference type="PANTHER" id="PTHR45138">
    <property type="entry name" value="REGULATORY COMPONENTS OF SENSORY TRANSDUCTION SYSTEM"/>
    <property type="match status" value="1"/>
</dbReference>
<organism evidence="3 4">
    <name type="scientific">Ruminococcus flavefaciens</name>
    <dbReference type="NCBI Taxonomy" id="1265"/>
    <lineage>
        <taxon>Bacteria</taxon>
        <taxon>Bacillati</taxon>
        <taxon>Bacillota</taxon>
        <taxon>Clostridia</taxon>
        <taxon>Eubacteriales</taxon>
        <taxon>Oscillospiraceae</taxon>
        <taxon>Ruminococcus</taxon>
    </lineage>
</organism>
<dbReference type="InterPro" id="IPR043128">
    <property type="entry name" value="Rev_trsase/Diguanyl_cyclase"/>
</dbReference>
<dbReference type="SMART" id="SM00267">
    <property type="entry name" value="GGDEF"/>
    <property type="match status" value="1"/>
</dbReference>
<dbReference type="Gene3D" id="3.30.450.20">
    <property type="entry name" value="PAS domain"/>
    <property type="match status" value="1"/>
</dbReference>
<keyword evidence="1" id="KW-0472">Membrane</keyword>
<dbReference type="InterPro" id="IPR000160">
    <property type="entry name" value="GGDEF_dom"/>
</dbReference>
<dbReference type="EMBL" id="FRCT01000027">
    <property type="protein sequence ID" value="SHM93706.1"/>
    <property type="molecule type" value="Genomic_DNA"/>
</dbReference>
<dbReference type="OrthoDB" id="5449717at2"/>
<evidence type="ECO:0000256" key="1">
    <source>
        <dbReference type="SAM" id="Phobius"/>
    </source>
</evidence>
<dbReference type="PANTHER" id="PTHR45138:SF9">
    <property type="entry name" value="DIGUANYLATE CYCLASE DGCM-RELATED"/>
    <property type="match status" value="1"/>
</dbReference>
<dbReference type="InterPro" id="IPR029787">
    <property type="entry name" value="Nucleotide_cyclase"/>
</dbReference>
<dbReference type="Proteomes" id="UP000184394">
    <property type="component" value="Unassembled WGS sequence"/>
</dbReference>
<dbReference type="SUPFAM" id="SSF55073">
    <property type="entry name" value="Nucleotide cyclase"/>
    <property type="match status" value="1"/>
</dbReference>
<name>A0A1M7MRL2_RUMFL</name>
<dbReference type="AlphaFoldDB" id="A0A1M7MRL2"/>
<gene>
    <name evidence="3" type="ORF">SAMN04487860_12713</name>
</gene>
<feature type="transmembrane region" description="Helical" evidence="1">
    <location>
        <begin position="12"/>
        <end position="32"/>
    </location>
</feature>
<feature type="domain" description="GGDEF" evidence="2">
    <location>
        <begin position="371"/>
        <end position="506"/>
    </location>
</feature>
<protein>
    <submittedName>
        <fullName evidence="3">Diguanylate cyclase, GGDEF domain</fullName>
    </submittedName>
</protein>
<keyword evidence="1" id="KW-1133">Transmembrane helix</keyword>
<dbReference type="PROSITE" id="PS50887">
    <property type="entry name" value="GGDEF"/>
    <property type="match status" value="1"/>
</dbReference>
<evidence type="ECO:0000313" key="4">
    <source>
        <dbReference type="Proteomes" id="UP000184394"/>
    </source>
</evidence>
<dbReference type="GO" id="GO:0052621">
    <property type="term" value="F:diguanylate cyclase activity"/>
    <property type="evidence" value="ECO:0007669"/>
    <property type="project" value="TreeGrafter"/>
</dbReference>
<keyword evidence="1" id="KW-0812">Transmembrane</keyword>
<dbReference type="Gene3D" id="3.30.70.270">
    <property type="match status" value="1"/>
</dbReference>
<accession>A0A1M7MRL2</accession>
<dbReference type="RefSeq" id="WP_072952562.1">
    <property type="nucleotide sequence ID" value="NZ_FRCT01000027.1"/>
</dbReference>
<evidence type="ECO:0000259" key="2">
    <source>
        <dbReference type="PROSITE" id="PS50887"/>
    </source>
</evidence>
<dbReference type="InterPro" id="IPR050469">
    <property type="entry name" value="Diguanylate_Cyclase"/>
</dbReference>
<sequence length="506" mass="56894">MRGQKKMSAVSLVLIVQLIIMLVLSLVITMTISSETRKNTIQNLETITDERANIIETYVKNAEDKLTYFSKSQEVKKLLESPENLSLQKSGQAYTEDFSRDIDNLEGLWIGEWTSHCIAHTNPETVGITTRKNETALRQLQDSLIAAGDGVYNAGMIISPASGKQIVSMYKTVYGENGDPIGFVGLGIYTEGLVNTLNNLSIKGAKDVTYAMVNVKDDKYVFNNNSELIGTETTNSEIKSICKDIRKGNNTKSEFEYTENGKKYIAIFSYIKDYNWIFILNDTKSEVYSLTNVMRVYMAIFGFAIIVLMLIFNFISKKQEKANQKLASTIIKSNKTKESLYTAMFKDVLTDVRNRIAFSMDFEEQKSNPSEPYYFVMYNINGFSSVNTRYGNDVGDWLLVRTVDILGQVFKNGKIYRTGSDEFIVALKGNIENVAYTDVIEDATEAYKRLTAGQNTPMGRINFEFRSSVCKKSGAINTSIITVLKDMINKNSNATVGQITYNDLDS</sequence>
<evidence type="ECO:0000313" key="3">
    <source>
        <dbReference type="EMBL" id="SHM93706.1"/>
    </source>
</evidence>
<dbReference type="Pfam" id="PF00990">
    <property type="entry name" value="GGDEF"/>
    <property type="match status" value="1"/>
</dbReference>
<proteinExistence type="predicted"/>
<feature type="transmembrane region" description="Helical" evidence="1">
    <location>
        <begin position="296"/>
        <end position="315"/>
    </location>
</feature>
<reference evidence="3 4" key="1">
    <citation type="submission" date="2016-11" db="EMBL/GenBank/DDBJ databases">
        <authorList>
            <person name="Jaros S."/>
            <person name="Januszkiewicz K."/>
            <person name="Wedrychowicz H."/>
        </authorList>
    </citation>
    <scope>NUCLEOTIDE SEQUENCE [LARGE SCALE GENOMIC DNA]</scope>
    <source>
        <strain evidence="3 4">Y1</strain>
    </source>
</reference>